<evidence type="ECO:0000313" key="4">
    <source>
        <dbReference type="Proteomes" id="UP001166093"/>
    </source>
</evidence>
<feature type="coiled-coil region" evidence="1">
    <location>
        <begin position="3"/>
        <end position="37"/>
    </location>
</feature>
<dbReference type="InterPro" id="IPR037688">
    <property type="entry name" value="ZBBX"/>
</dbReference>
<evidence type="ECO:0000313" key="3">
    <source>
        <dbReference type="EMBL" id="MBN3274944.1"/>
    </source>
</evidence>
<feature type="non-terminal residue" evidence="3">
    <location>
        <position position="594"/>
    </location>
</feature>
<feature type="compositionally biased region" description="Polar residues" evidence="2">
    <location>
        <begin position="388"/>
        <end position="400"/>
    </location>
</feature>
<keyword evidence="1" id="KW-0175">Coiled coil</keyword>
<dbReference type="PANTHER" id="PTHR28634">
    <property type="entry name" value="ZINC FINGER B-BOX DOMAIN-CONTAINING PROTEIN 1"/>
    <property type="match status" value="1"/>
</dbReference>
<protein>
    <submittedName>
        <fullName evidence="3">ZBBX protein</fullName>
    </submittedName>
</protein>
<accession>A0ABS2XKY1</accession>
<feature type="region of interest" description="Disordered" evidence="2">
    <location>
        <begin position="285"/>
        <end position="313"/>
    </location>
</feature>
<feature type="compositionally biased region" description="Polar residues" evidence="2">
    <location>
        <begin position="303"/>
        <end position="313"/>
    </location>
</feature>
<evidence type="ECO:0000256" key="2">
    <source>
        <dbReference type="SAM" id="MobiDB-lite"/>
    </source>
</evidence>
<organism evidence="3 4">
    <name type="scientific">Polyodon spathula</name>
    <name type="common">North American paddlefish</name>
    <name type="synonym">Squalus spathula</name>
    <dbReference type="NCBI Taxonomy" id="7913"/>
    <lineage>
        <taxon>Eukaryota</taxon>
        <taxon>Metazoa</taxon>
        <taxon>Chordata</taxon>
        <taxon>Craniata</taxon>
        <taxon>Vertebrata</taxon>
        <taxon>Euteleostomi</taxon>
        <taxon>Actinopterygii</taxon>
        <taxon>Chondrostei</taxon>
        <taxon>Acipenseriformes</taxon>
        <taxon>Polyodontidae</taxon>
        <taxon>Polyodon</taxon>
    </lineage>
</organism>
<dbReference type="Proteomes" id="UP001166093">
    <property type="component" value="Unassembled WGS sequence"/>
</dbReference>
<gene>
    <name evidence="3" type="primary">Zbbx</name>
    <name evidence="3" type="ORF">GTO93_0001967</name>
</gene>
<proteinExistence type="predicted"/>
<feature type="region of interest" description="Disordered" evidence="2">
    <location>
        <begin position="335"/>
        <end position="364"/>
    </location>
</feature>
<name>A0ABS2XKY1_POLSP</name>
<comment type="caution">
    <text evidence="3">The sequence shown here is derived from an EMBL/GenBank/DDBJ whole genome shotgun (WGS) entry which is preliminary data.</text>
</comment>
<dbReference type="EMBL" id="JAAWVQ010045930">
    <property type="protein sequence ID" value="MBN3274944.1"/>
    <property type="molecule type" value="Genomic_DNA"/>
</dbReference>
<feature type="non-terminal residue" evidence="3">
    <location>
        <position position="1"/>
    </location>
</feature>
<reference evidence="3" key="1">
    <citation type="journal article" date="2021" name="Cell">
        <title>Tracing the genetic footprints of vertebrate landing in non-teleost ray-finned fishes.</title>
        <authorList>
            <person name="Bi X."/>
            <person name="Wang K."/>
            <person name="Yang L."/>
            <person name="Pan H."/>
            <person name="Jiang H."/>
            <person name="Wei Q."/>
            <person name="Fang M."/>
            <person name="Yu H."/>
            <person name="Zhu C."/>
            <person name="Cai Y."/>
            <person name="He Y."/>
            <person name="Gan X."/>
            <person name="Zeng H."/>
            <person name="Yu D."/>
            <person name="Zhu Y."/>
            <person name="Jiang H."/>
            <person name="Qiu Q."/>
            <person name="Yang H."/>
            <person name="Zhang Y.E."/>
            <person name="Wang W."/>
            <person name="Zhu M."/>
            <person name="He S."/>
            <person name="Zhang G."/>
        </authorList>
    </citation>
    <scope>NUCLEOTIDE SEQUENCE</scope>
    <source>
        <strain evidence="3">Pddl_001</strain>
    </source>
</reference>
<sequence length="594" mass="66996">RNVREMRLETAQLQLESKDVERRLQHLRLSMSREKDERAVFPCGTTVGFHWRSGQAGALATHPPGAPQNKENNLQKLSAGKVKIKILKDQSEDMSVVLLLYRSPVGMIRSGKPKLQGKICGQCASKKAGLVMSAGISAVQTDLPHARKSVDIEFSEHSLSYMERLQLKKHRRTLVQQCRSISSPQILLMESNMQMDEEGLSLTAEEMDEHRYYTALFTVEEFHQHNQRTGSSLSVLELDEVWEKKLTQLRENPYLTQLNLSFEKRSEMSAVQESKNLGMSSLMSTLSEDEKTLSSSSRTSSSANQQRLLSAGKTSSTNVHLSCSLSVSAKLERIAQNIPQRPKQKQRQKNEKQTTSELLKFHNTPQRTSLLLNVSLEDAASTADEGPGSNQLANGSTTESTDVGLSKAALHKLAQRHPVEVDHYTALNGIFTLGLDPAHISPDPFLQRTSYQNEENKQDLRTEDRKYFSHYKTNLENRTQKRGRAPHSVPVFEFFPPPNFYYAASPLCPTNFFTLALFISTSEHTVKHEQVQVQRPVSAHAWPLSRATVEIMEIESINSTENDDPNLENEADNCALTCLEEEFKMLRNQEGNLF</sequence>
<evidence type="ECO:0000256" key="1">
    <source>
        <dbReference type="SAM" id="Coils"/>
    </source>
</evidence>
<keyword evidence="4" id="KW-1185">Reference proteome</keyword>
<feature type="region of interest" description="Disordered" evidence="2">
    <location>
        <begin position="379"/>
        <end position="400"/>
    </location>
</feature>
<dbReference type="PANTHER" id="PTHR28634:SF1">
    <property type="entry name" value="ZINC FINGER B-BOX DOMAIN-CONTAINING PROTEIN 1"/>
    <property type="match status" value="1"/>
</dbReference>